<keyword evidence="11" id="KW-0131">Cell cycle</keyword>
<reference evidence="18" key="2">
    <citation type="submission" date="2019-10" db="EMBL/GenBank/DDBJ databases">
        <title>A de novo genome assembly of a pear dwarfing rootstock.</title>
        <authorList>
            <person name="Wang F."/>
            <person name="Wang J."/>
            <person name="Li S."/>
            <person name="Zhang Y."/>
            <person name="Fang M."/>
            <person name="Ma L."/>
            <person name="Zhao Y."/>
            <person name="Jiang S."/>
        </authorList>
    </citation>
    <scope>NUCLEOTIDE SEQUENCE [LARGE SCALE GENOMIC DNA]</scope>
</reference>
<dbReference type="GO" id="GO:0000940">
    <property type="term" value="C:outer kinetochore"/>
    <property type="evidence" value="ECO:0007669"/>
    <property type="project" value="InterPro"/>
</dbReference>
<comment type="subcellular location">
    <subcellularLocation>
        <location evidence="2">Chromosome</location>
        <location evidence="2">Centromere</location>
        <location evidence="2">Kinetochore</location>
    </subcellularLocation>
    <subcellularLocation>
        <location evidence="1">Cytoplasm</location>
        <location evidence="1">Cytoskeleton</location>
        <location evidence="1">Spindle</location>
    </subcellularLocation>
</comment>
<evidence type="ECO:0000256" key="5">
    <source>
        <dbReference type="ARBA" id="ARBA00022490"/>
    </source>
</evidence>
<dbReference type="InterPro" id="IPR026762">
    <property type="entry name" value="Ska2"/>
</dbReference>
<keyword evidence="9" id="KW-0995">Kinetochore</keyword>
<dbReference type="Gene3D" id="6.10.250.1380">
    <property type="match status" value="1"/>
</dbReference>
<keyword evidence="5" id="KW-0963">Cytoplasm</keyword>
<dbReference type="EMBL" id="SMOL01000004">
    <property type="protein sequence ID" value="KAB2635339.1"/>
    <property type="molecule type" value="Genomic_DNA"/>
</dbReference>
<accession>A0A5N5I6G4</accession>
<evidence type="ECO:0000256" key="4">
    <source>
        <dbReference type="ARBA" id="ARBA00022454"/>
    </source>
</evidence>
<keyword evidence="12" id="KW-0137">Centromere</keyword>
<dbReference type="Pfam" id="PF16740">
    <property type="entry name" value="SKA2"/>
    <property type="match status" value="1"/>
</dbReference>
<reference evidence="17 18" key="1">
    <citation type="submission" date="2019-09" db="EMBL/GenBank/DDBJ databases">
        <authorList>
            <person name="Ou C."/>
        </authorList>
    </citation>
    <scope>NUCLEOTIDE SEQUENCE [LARGE SCALE GENOMIC DNA]</scope>
    <source>
        <strain evidence="17">S2</strain>
        <tissue evidence="17">Leaf</tissue>
    </source>
</reference>
<evidence type="ECO:0000256" key="12">
    <source>
        <dbReference type="ARBA" id="ARBA00023328"/>
    </source>
</evidence>
<proteinExistence type="inferred from homology"/>
<dbReference type="GO" id="GO:0000278">
    <property type="term" value="P:mitotic cell cycle"/>
    <property type="evidence" value="ECO:0007669"/>
    <property type="project" value="TreeGrafter"/>
</dbReference>
<protein>
    <recommendedName>
        <fullName evidence="13">Protein FAM33A</fullName>
    </recommendedName>
</protein>
<evidence type="ECO:0000256" key="8">
    <source>
        <dbReference type="ARBA" id="ARBA00022776"/>
    </source>
</evidence>
<keyword evidence="4" id="KW-0158">Chromosome</keyword>
<evidence type="ECO:0000313" key="18">
    <source>
        <dbReference type="Proteomes" id="UP000327157"/>
    </source>
</evidence>
<keyword evidence="7" id="KW-0493">Microtubule</keyword>
<gene>
    <name evidence="17" type="ORF">D8674_025873</name>
</gene>
<dbReference type="GO" id="GO:0008017">
    <property type="term" value="F:microtubule binding"/>
    <property type="evidence" value="ECO:0007669"/>
    <property type="project" value="InterPro"/>
</dbReference>
<dbReference type="PANTHER" id="PTHR32017">
    <property type="entry name" value="SPINDLE AND KINETOCHORE-ASSOCIATED PROTEIN 2"/>
    <property type="match status" value="1"/>
</dbReference>
<evidence type="ECO:0000256" key="6">
    <source>
        <dbReference type="ARBA" id="ARBA00022618"/>
    </source>
</evidence>
<evidence type="ECO:0000256" key="9">
    <source>
        <dbReference type="ARBA" id="ARBA00022838"/>
    </source>
</evidence>
<evidence type="ECO:0000256" key="7">
    <source>
        <dbReference type="ARBA" id="ARBA00022701"/>
    </source>
</evidence>
<dbReference type="GO" id="GO:0051301">
    <property type="term" value="P:cell division"/>
    <property type="evidence" value="ECO:0007669"/>
    <property type="project" value="UniProtKB-KW"/>
</dbReference>
<keyword evidence="6" id="KW-0132">Cell division</keyword>
<evidence type="ECO:0000256" key="15">
    <source>
        <dbReference type="SAM" id="MobiDB-lite"/>
    </source>
</evidence>
<dbReference type="Proteomes" id="UP000327157">
    <property type="component" value="Chromosome 5"/>
</dbReference>
<evidence type="ECO:0000313" key="17">
    <source>
        <dbReference type="EMBL" id="KAB2635339.1"/>
    </source>
</evidence>
<keyword evidence="18" id="KW-1185">Reference proteome</keyword>
<reference evidence="17 18" key="3">
    <citation type="submission" date="2019-11" db="EMBL/GenBank/DDBJ databases">
        <title>A de novo genome assembly of a pear dwarfing rootstock.</title>
        <authorList>
            <person name="Wang F."/>
            <person name="Wang J."/>
            <person name="Li S."/>
            <person name="Zhang Y."/>
            <person name="Fang M."/>
            <person name="Ma L."/>
            <person name="Zhao Y."/>
            <person name="Jiang S."/>
        </authorList>
    </citation>
    <scope>NUCLEOTIDE SEQUENCE [LARGE SCALE GENOMIC DNA]</scope>
    <source>
        <strain evidence="17">S2</strain>
        <tissue evidence="17">Leaf</tissue>
    </source>
</reference>
<keyword evidence="10" id="KW-0206">Cytoskeleton</keyword>
<evidence type="ECO:0000256" key="1">
    <source>
        <dbReference type="ARBA" id="ARBA00004186"/>
    </source>
</evidence>
<evidence type="ECO:0000256" key="13">
    <source>
        <dbReference type="ARBA" id="ARBA00029651"/>
    </source>
</evidence>
<dbReference type="PANTHER" id="PTHR32017:SF3">
    <property type="entry name" value="SPINDLE AND KINETOCHORE-ASSOCIATED PROTEIN 2"/>
    <property type="match status" value="1"/>
</dbReference>
<keyword evidence="14" id="KW-0175">Coiled coil</keyword>
<dbReference type="GO" id="GO:0005876">
    <property type="term" value="C:spindle microtubule"/>
    <property type="evidence" value="ECO:0007669"/>
    <property type="project" value="InterPro"/>
</dbReference>
<dbReference type="InterPro" id="IPR042091">
    <property type="entry name" value="Ska2_N"/>
</dbReference>
<sequence length="144" mass="16317">METGPRTHSLLPSFVRRPLPSVTLRQSSPPLHHSPSVVPQNPPPTVQIHPDNANSMKLVSRIKKIQEELSTLEDQCRELLSAKQDLIDKARMTLVGNRNQLHQLQCIGVGKVRFGSAQRYEFRLDPWTFPESAPLKQARLELIV</sequence>
<dbReference type="OrthoDB" id="193920at2759"/>
<keyword evidence="8" id="KW-0498">Mitosis</keyword>
<comment type="similarity">
    <text evidence="3">Belongs to the SKA2 family.</text>
</comment>
<comment type="caution">
    <text evidence="17">The sequence shown here is derived from an EMBL/GenBank/DDBJ whole genome shotgun (WGS) entry which is preliminary data.</text>
</comment>
<evidence type="ECO:0000256" key="2">
    <source>
        <dbReference type="ARBA" id="ARBA00004629"/>
    </source>
</evidence>
<feature type="coiled-coil region" evidence="14">
    <location>
        <begin position="55"/>
        <end position="89"/>
    </location>
</feature>
<feature type="compositionally biased region" description="Low complexity" evidence="15">
    <location>
        <begin position="27"/>
        <end position="39"/>
    </location>
</feature>
<evidence type="ECO:0000259" key="16">
    <source>
        <dbReference type="Pfam" id="PF16740"/>
    </source>
</evidence>
<name>A0A5N5I6G4_9ROSA</name>
<dbReference type="GO" id="GO:0007059">
    <property type="term" value="P:chromosome segregation"/>
    <property type="evidence" value="ECO:0007669"/>
    <property type="project" value="InterPro"/>
</dbReference>
<feature type="region of interest" description="Disordered" evidence="15">
    <location>
        <begin position="22"/>
        <end position="44"/>
    </location>
</feature>
<dbReference type="AlphaFoldDB" id="A0A5N5I6G4"/>
<feature type="domain" description="Ska2 N-terminal" evidence="16">
    <location>
        <begin position="47"/>
        <end position="105"/>
    </location>
</feature>
<evidence type="ECO:0000256" key="3">
    <source>
        <dbReference type="ARBA" id="ARBA00010684"/>
    </source>
</evidence>
<evidence type="ECO:0000256" key="14">
    <source>
        <dbReference type="SAM" id="Coils"/>
    </source>
</evidence>
<organism evidence="17 18">
    <name type="scientific">Pyrus ussuriensis x Pyrus communis</name>
    <dbReference type="NCBI Taxonomy" id="2448454"/>
    <lineage>
        <taxon>Eukaryota</taxon>
        <taxon>Viridiplantae</taxon>
        <taxon>Streptophyta</taxon>
        <taxon>Embryophyta</taxon>
        <taxon>Tracheophyta</taxon>
        <taxon>Spermatophyta</taxon>
        <taxon>Magnoliopsida</taxon>
        <taxon>eudicotyledons</taxon>
        <taxon>Gunneridae</taxon>
        <taxon>Pentapetalae</taxon>
        <taxon>rosids</taxon>
        <taxon>fabids</taxon>
        <taxon>Rosales</taxon>
        <taxon>Rosaceae</taxon>
        <taxon>Amygdaloideae</taxon>
        <taxon>Maleae</taxon>
        <taxon>Pyrus</taxon>
    </lineage>
</organism>
<evidence type="ECO:0000256" key="10">
    <source>
        <dbReference type="ARBA" id="ARBA00023212"/>
    </source>
</evidence>
<evidence type="ECO:0000256" key="11">
    <source>
        <dbReference type="ARBA" id="ARBA00023306"/>
    </source>
</evidence>